<feature type="transmembrane region" description="Helical" evidence="4">
    <location>
        <begin position="290"/>
        <end position="308"/>
    </location>
</feature>
<dbReference type="Pfam" id="PF07696">
    <property type="entry name" value="7TMR-DISMED2"/>
    <property type="match status" value="1"/>
</dbReference>
<evidence type="ECO:0000313" key="8">
    <source>
        <dbReference type="Proteomes" id="UP000292423"/>
    </source>
</evidence>
<dbReference type="RefSeq" id="WP_130414417.1">
    <property type="nucleotide sequence ID" value="NZ_SHKX01000013.1"/>
</dbReference>
<dbReference type="PANTHER" id="PTHR45138">
    <property type="entry name" value="REGULATORY COMPONENTS OF SENSORY TRANSDUCTION SYSTEM"/>
    <property type="match status" value="1"/>
</dbReference>
<proteinExistence type="predicted"/>
<dbReference type="GO" id="GO:0052621">
    <property type="term" value="F:diguanylate cyclase activity"/>
    <property type="evidence" value="ECO:0007669"/>
    <property type="project" value="UniProtKB-EC"/>
</dbReference>
<protein>
    <recommendedName>
        <fullName evidence="2">diguanylate cyclase</fullName>
        <ecNumber evidence="2">2.7.7.65</ecNumber>
    </recommendedName>
</protein>
<dbReference type="Gene3D" id="3.30.70.270">
    <property type="match status" value="1"/>
</dbReference>
<comment type="caution">
    <text evidence="7">The sequence shown here is derived from an EMBL/GenBank/DDBJ whole genome shotgun (WGS) entry which is preliminary data.</text>
</comment>
<dbReference type="SMART" id="SM00267">
    <property type="entry name" value="GGDEF"/>
    <property type="match status" value="1"/>
</dbReference>
<feature type="signal peptide" evidence="5">
    <location>
        <begin position="1"/>
        <end position="30"/>
    </location>
</feature>
<evidence type="ECO:0000256" key="4">
    <source>
        <dbReference type="SAM" id="Phobius"/>
    </source>
</evidence>
<feature type="chain" id="PRO_5020872661" description="diguanylate cyclase" evidence="5">
    <location>
        <begin position="31"/>
        <end position="611"/>
    </location>
</feature>
<dbReference type="GO" id="GO:1902201">
    <property type="term" value="P:negative regulation of bacterial-type flagellum-dependent cell motility"/>
    <property type="evidence" value="ECO:0007669"/>
    <property type="project" value="TreeGrafter"/>
</dbReference>
<dbReference type="SUPFAM" id="SSF55073">
    <property type="entry name" value="Nucleotide cyclase"/>
    <property type="match status" value="1"/>
</dbReference>
<dbReference type="InterPro" id="IPR050469">
    <property type="entry name" value="Diguanylate_Cyclase"/>
</dbReference>
<gene>
    <name evidence="7" type="ORF">EV700_2595</name>
</gene>
<dbReference type="Pfam" id="PF00990">
    <property type="entry name" value="GGDEF"/>
    <property type="match status" value="1"/>
</dbReference>
<accession>A0A4Q7YMQ6</accession>
<dbReference type="Gene3D" id="2.60.40.2380">
    <property type="match status" value="1"/>
</dbReference>
<dbReference type="Pfam" id="PF07695">
    <property type="entry name" value="7TMR-DISM_7TM"/>
    <property type="match status" value="1"/>
</dbReference>
<dbReference type="PROSITE" id="PS50887">
    <property type="entry name" value="GGDEF"/>
    <property type="match status" value="1"/>
</dbReference>
<evidence type="ECO:0000256" key="1">
    <source>
        <dbReference type="ARBA" id="ARBA00001946"/>
    </source>
</evidence>
<dbReference type="InterPro" id="IPR043128">
    <property type="entry name" value="Rev_trsase/Diguanyl_cyclase"/>
</dbReference>
<dbReference type="AlphaFoldDB" id="A0A4Q7YMQ6"/>
<comment type="cofactor">
    <cofactor evidence="1">
        <name>Mg(2+)</name>
        <dbReference type="ChEBI" id="CHEBI:18420"/>
    </cofactor>
</comment>
<organism evidence="7 8">
    <name type="scientific">Fluviicoccus keumensis</name>
    <dbReference type="NCBI Taxonomy" id="1435465"/>
    <lineage>
        <taxon>Bacteria</taxon>
        <taxon>Pseudomonadati</taxon>
        <taxon>Pseudomonadota</taxon>
        <taxon>Gammaproteobacteria</taxon>
        <taxon>Moraxellales</taxon>
        <taxon>Moraxellaceae</taxon>
        <taxon>Fluviicoccus</taxon>
    </lineage>
</organism>
<feature type="transmembrane region" description="Helical" evidence="4">
    <location>
        <begin position="345"/>
        <end position="362"/>
    </location>
</feature>
<keyword evidence="4" id="KW-0472">Membrane</keyword>
<comment type="catalytic activity">
    <reaction evidence="3">
        <text>2 GTP = 3',3'-c-di-GMP + 2 diphosphate</text>
        <dbReference type="Rhea" id="RHEA:24898"/>
        <dbReference type="ChEBI" id="CHEBI:33019"/>
        <dbReference type="ChEBI" id="CHEBI:37565"/>
        <dbReference type="ChEBI" id="CHEBI:58805"/>
        <dbReference type="EC" id="2.7.7.65"/>
    </reaction>
</comment>
<reference evidence="7 8" key="1">
    <citation type="submission" date="2019-02" db="EMBL/GenBank/DDBJ databases">
        <title>Genomic Encyclopedia of Type Strains, Phase IV (KMG-IV): sequencing the most valuable type-strain genomes for metagenomic binning, comparative biology and taxonomic classification.</title>
        <authorList>
            <person name="Goeker M."/>
        </authorList>
    </citation>
    <scope>NUCLEOTIDE SEQUENCE [LARGE SCALE GENOMIC DNA]</scope>
    <source>
        <strain evidence="7 8">DSM 105135</strain>
    </source>
</reference>
<sequence length="611" mass="67853">MLKTSRLLHTRHRALRLLMLALCCACVCHAALAGTLVVDPAAPRLTPGHHLDYLADPGRSLSPSEVGRRTDWQPVRGETANFGYSHSALWLRAKLLNPSPHPQNRLLEIGYPVLDKLQIWAQPSAGPSQAWLLGDKLPFATRPILHRHFLVPLTLPANGSVDLLIRVETGSSVQVPVNLWQPDAFRQHDEQTGLILGMYFGIMLSMLLYNSFLCFSLRERQYAWYVGYVAAITVFLASLDGLSFQYLWPNATIWNDRVIVFSLALTLFFGALFAGSFLHIERAGRGIRLAMRLTLAGSLASAAAAFLTHYTISIHLVEGCAIVCIPVIFSFAVYRAWQGYKPARFYIAAWSFVLFSGIVLALDKYGLIAHSALTVVAVPIGSSMQILLLSFALADRVQQERRRREDARIDMLRMQQEANTALELRVQARTVELMEANIRLQELTITDALTGAHNRRHFDEVLRQEVKRALRSGDHLGLLIIDADHFKRINDTWGHPTGDACLQAIARVLQGEIHRECDTVARFGGEEFCLVLPSTDGDGVAHVAEKLRATLEQTLIPGPQGPIRITVSIGAVSVVPEDTDDDVRMLATADAALYLAKQDGRNRVSVRRSLD</sequence>
<dbReference type="InterPro" id="IPR011622">
    <property type="entry name" value="7TMR_DISM_rcpt_extracell_dom2"/>
</dbReference>
<dbReference type="EMBL" id="SHKX01000013">
    <property type="protein sequence ID" value="RZU38660.1"/>
    <property type="molecule type" value="Genomic_DNA"/>
</dbReference>
<dbReference type="PANTHER" id="PTHR45138:SF9">
    <property type="entry name" value="DIGUANYLATE CYCLASE DGCM-RELATED"/>
    <property type="match status" value="1"/>
</dbReference>
<evidence type="ECO:0000256" key="3">
    <source>
        <dbReference type="ARBA" id="ARBA00034247"/>
    </source>
</evidence>
<dbReference type="InterPro" id="IPR011623">
    <property type="entry name" value="7TMR_DISM_rcpt_extracell_dom1"/>
</dbReference>
<dbReference type="FunFam" id="3.30.70.270:FF:000001">
    <property type="entry name" value="Diguanylate cyclase domain protein"/>
    <property type="match status" value="1"/>
</dbReference>
<dbReference type="CDD" id="cd01949">
    <property type="entry name" value="GGDEF"/>
    <property type="match status" value="1"/>
</dbReference>
<evidence type="ECO:0000313" key="7">
    <source>
        <dbReference type="EMBL" id="RZU38660.1"/>
    </source>
</evidence>
<evidence type="ECO:0000259" key="6">
    <source>
        <dbReference type="PROSITE" id="PS50887"/>
    </source>
</evidence>
<feature type="domain" description="GGDEF" evidence="6">
    <location>
        <begin position="474"/>
        <end position="609"/>
    </location>
</feature>
<feature type="transmembrane region" description="Helical" evidence="4">
    <location>
        <begin position="194"/>
        <end position="215"/>
    </location>
</feature>
<name>A0A4Q7YMQ6_9GAMM</name>
<dbReference type="OrthoDB" id="9812260at2"/>
<feature type="transmembrane region" description="Helical" evidence="4">
    <location>
        <begin position="368"/>
        <end position="394"/>
    </location>
</feature>
<dbReference type="GO" id="GO:0005886">
    <property type="term" value="C:plasma membrane"/>
    <property type="evidence" value="ECO:0007669"/>
    <property type="project" value="TreeGrafter"/>
</dbReference>
<keyword evidence="5" id="KW-0732">Signal</keyword>
<dbReference type="InterPro" id="IPR029787">
    <property type="entry name" value="Nucleotide_cyclase"/>
</dbReference>
<dbReference type="GO" id="GO:0043709">
    <property type="term" value="P:cell adhesion involved in single-species biofilm formation"/>
    <property type="evidence" value="ECO:0007669"/>
    <property type="project" value="TreeGrafter"/>
</dbReference>
<keyword evidence="4" id="KW-1133">Transmembrane helix</keyword>
<evidence type="ECO:0000256" key="5">
    <source>
        <dbReference type="SAM" id="SignalP"/>
    </source>
</evidence>
<feature type="transmembrane region" description="Helical" evidence="4">
    <location>
        <begin position="222"/>
        <end position="239"/>
    </location>
</feature>
<dbReference type="EC" id="2.7.7.65" evidence="2"/>
<keyword evidence="8" id="KW-1185">Reference proteome</keyword>
<dbReference type="NCBIfam" id="TIGR00254">
    <property type="entry name" value="GGDEF"/>
    <property type="match status" value="1"/>
</dbReference>
<feature type="transmembrane region" description="Helical" evidence="4">
    <location>
        <begin position="314"/>
        <end position="333"/>
    </location>
</feature>
<dbReference type="Proteomes" id="UP000292423">
    <property type="component" value="Unassembled WGS sequence"/>
</dbReference>
<evidence type="ECO:0000256" key="2">
    <source>
        <dbReference type="ARBA" id="ARBA00012528"/>
    </source>
</evidence>
<keyword evidence="4" id="KW-0812">Transmembrane</keyword>
<dbReference type="InterPro" id="IPR000160">
    <property type="entry name" value="GGDEF_dom"/>
</dbReference>
<feature type="transmembrane region" description="Helical" evidence="4">
    <location>
        <begin position="259"/>
        <end position="278"/>
    </location>
</feature>